<protein>
    <submittedName>
        <fullName evidence="5">Gfo/Idh/MocA family oxidoreductase</fullName>
    </submittedName>
</protein>
<organism evidence="5 6">
    <name type="scientific">Stakelama saccharophila</name>
    <dbReference type="NCBI Taxonomy" id="3075605"/>
    <lineage>
        <taxon>Bacteria</taxon>
        <taxon>Pseudomonadati</taxon>
        <taxon>Pseudomonadota</taxon>
        <taxon>Alphaproteobacteria</taxon>
        <taxon>Sphingomonadales</taxon>
        <taxon>Sphingomonadaceae</taxon>
        <taxon>Stakelama</taxon>
    </lineage>
</organism>
<evidence type="ECO:0000256" key="1">
    <source>
        <dbReference type="ARBA" id="ARBA00023002"/>
    </source>
</evidence>
<dbReference type="Gene3D" id="3.30.360.10">
    <property type="entry name" value="Dihydrodipicolinate Reductase, domain 2"/>
    <property type="match status" value="1"/>
</dbReference>
<dbReference type="PANTHER" id="PTHR43818">
    <property type="entry name" value="BCDNA.GH03377"/>
    <property type="match status" value="1"/>
</dbReference>
<evidence type="ECO:0000256" key="2">
    <source>
        <dbReference type="SAM" id="MobiDB-lite"/>
    </source>
</evidence>
<evidence type="ECO:0000313" key="5">
    <source>
        <dbReference type="EMBL" id="WNO55168.1"/>
    </source>
</evidence>
<accession>A0ABZ0BCU3</accession>
<dbReference type="InterPro" id="IPR055170">
    <property type="entry name" value="GFO_IDH_MocA-like_dom"/>
</dbReference>
<dbReference type="Gene3D" id="3.40.50.720">
    <property type="entry name" value="NAD(P)-binding Rossmann-like Domain"/>
    <property type="match status" value="1"/>
</dbReference>
<proteinExistence type="predicted"/>
<dbReference type="InterPro" id="IPR036291">
    <property type="entry name" value="NAD(P)-bd_dom_sf"/>
</dbReference>
<evidence type="ECO:0000259" key="3">
    <source>
        <dbReference type="Pfam" id="PF01408"/>
    </source>
</evidence>
<feature type="domain" description="Gfo/Idh/MocA-like oxidoreductase N-terminal" evidence="3">
    <location>
        <begin position="14"/>
        <end position="104"/>
    </location>
</feature>
<dbReference type="RefSeq" id="WP_313918464.1">
    <property type="nucleotide sequence ID" value="NZ_CP135076.1"/>
</dbReference>
<evidence type="ECO:0000313" key="6">
    <source>
        <dbReference type="Proteomes" id="UP001302249"/>
    </source>
</evidence>
<dbReference type="Proteomes" id="UP001302249">
    <property type="component" value="Chromosome"/>
</dbReference>
<feature type="region of interest" description="Disordered" evidence="2">
    <location>
        <begin position="308"/>
        <end position="342"/>
    </location>
</feature>
<dbReference type="InterPro" id="IPR050463">
    <property type="entry name" value="Gfo/Idh/MocA_oxidrdct_glycsds"/>
</dbReference>
<keyword evidence="6" id="KW-1185">Reference proteome</keyword>
<sequence length="342" mass="36513">MAAICETGLAAQVLVADPDPACRDEALRLAPGARAVADLAAMLDEGVDGVAIATPSALHSEQAVRALQAGTAVFCQKPLGRTAGEAGAVVAAAHEAGRLLAVDFSYRRTRAVEAIVERIRRGDIGRVFAVDLTFHNAYGPDKAWFYDPAQSGGGCIMDLGVHLVDLLLWSLGFPEVHEVRTKRFAGGKRLTVAATPEDYALATLSLGDDVEARLACSWNLSAGQDAVIEARFHGTEGGLAMCNRAGSFYDFDAWHFRGTTAEQITSPPDAWGGRAASDWIRRLARDRGYDASAGEIVAVAQVLDRMYGERPGQNHGSSQARAHTGTEPHRKRFPDMAGIQEC</sequence>
<dbReference type="InterPro" id="IPR000683">
    <property type="entry name" value="Gfo/Idh/MocA-like_OxRdtase_N"/>
</dbReference>
<evidence type="ECO:0000259" key="4">
    <source>
        <dbReference type="Pfam" id="PF22725"/>
    </source>
</evidence>
<dbReference type="Pfam" id="PF01408">
    <property type="entry name" value="GFO_IDH_MocA"/>
    <property type="match status" value="1"/>
</dbReference>
<keyword evidence="1" id="KW-0560">Oxidoreductase</keyword>
<dbReference type="EMBL" id="CP135076">
    <property type="protein sequence ID" value="WNO55168.1"/>
    <property type="molecule type" value="Genomic_DNA"/>
</dbReference>
<feature type="domain" description="GFO/IDH/MocA-like oxidoreductase" evidence="4">
    <location>
        <begin position="114"/>
        <end position="239"/>
    </location>
</feature>
<dbReference type="SUPFAM" id="SSF55347">
    <property type="entry name" value="Glyceraldehyde-3-phosphate dehydrogenase-like, C-terminal domain"/>
    <property type="match status" value="1"/>
</dbReference>
<dbReference type="Pfam" id="PF22725">
    <property type="entry name" value="GFO_IDH_MocA_C3"/>
    <property type="match status" value="1"/>
</dbReference>
<gene>
    <name evidence="5" type="ORF">RPR59_10405</name>
</gene>
<dbReference type="PANTHER" id="PTHR43818:SF11">
    <property type="entry name" value="BCDNA.GH03377"/>
    <property type="match status" value="1"/>
</dbReference>
<reference evidence="5 6" key="1">
    <citation type="submission" date="2023-09" db="EMBL/GenBank/DDBJ databases">
        <authorList>
            <person name="Rey-Velasco X."/>
        </authorList>
    </citation>
    <scope>NUCLEOTIDE SEQUENCE [LARGE SCALE GENOMIC DNA]</scope>
    <source>
        <strain evidence="5 6">W311</strain>
    </source>
</reference>
<dbReference type="SUPFAM" id="SSF51735">
    <property type="entry name" value="NAD(P)-binding Rossmann-fold domains"/>
    <property type="match status" value="1"/>
</dbReference>
<name>A0ABZ0BCU3_9SPHN</name>